<reference evidence="3 4" key="1">
    <citation type="submission" date="2020-10" db="EMBL/GenBank/DDBJ databases">
        <title>Sequencing the genomes of 1000 actinobacteria strains.</title>
        <authorList>
            <person name="Klenk H.-P."/>
        </authorList>
    </citation>
    <scope>NUCLEOTIDE SEQUENCE [LARGE SCALE GENOMIC DNA]</scope>
    <source>
        <strain evidence="3 4">DSM 41803</strain>
    </source>
</reference>
<keyword evidence="1" id="KW-0472">Membrane</keyword>
<accession>A0A8I0PBI4</accession>
<feature type="domain" description="Pyrrolo-quinoline quinone repeat" evidence="2">
    <location>
        <begin position="214"/>
        <end position="457"/>
    </location>
</feature>
<keyword evidence="1" id="KW-0812">Transmembrane</keyword>
<dbReference type="GeneID" id="86829360"/>
<proteinExistence type="predicted"/>
<dbReference type="RefSeq" id="WP_046916913.1">
    <property type="nucleotide sequence ID" value="NZ_JADBGF010000001.1"/>
</dbReference>
<dbReference type="EMBL" id="JADBGF010000001">
    <property type="protein sequence ID" value="MBE1598668.1"/>
    <property type="molecule type" value="Genomic_DNA"/>
</dbReference>
<dbReference type="AlphaFoldDB" id="A0A8I0PBI4"/>
<dbReference type="Gene3D" id="2.130.10.10">
    <property type="entry name" value="YVTN repeat-like/Quinoprotein amine dehydrogenase"/>
    <property type="match status" value="2"/>
</dbReference>
<dbReference type="InterPro" id="IPR015943">
    <property type="entry name" value="WD40/YVTN_repeat-like_dom_sf"/>
</dbReference>
<dbReference type="Pfam" id="PF13360">
    <property type="entry name" value="PQQ_2"/>
    <property type="match status" value="2"/>
</dbReference>
<keyword evidence="1" id="KW-1133">Transmembrane helix</keyword>
<evidence type="ECO:0000259" key="2">
    <source>
        <dbReference type="Pfam" id="PF13360"/>
    </source>
</evidence>
<organism evidence="3 4">
    <name type="scientific">Streptomyces stelliscabiei</name>
    <dbReference type="NCBI Taxonomy" id="146820"/>
    <lineage>
        <taxon>Bacteria</taxon>
        <taxon>Bacillati</taxon>
        <taxon>Actinomycetota</taxon>
        <taxon>Actinomycetes</taxon>
        <taxon>Kitasatosporales</taxon>
        <taxon>Streptomycetaceae</taxon>
        <taxon>Streptomyces</taxon>
    </lineage>
</organism>
<feature type="domain" description="Pyrrolo-quinoline quinone repeat" evidence="2">
    <location>
        <begin position="82"/>
        <end position="195"/>
    </location>
</feature>
<dbReference type="InterPro" id="IPR018391">
    <property type="entry name" value="PQQ_b-propeller_rpt"/>
</dbReference>
<dbReference type="PANTHER" id="PTHR34512">
    <property type="entry name" value="CELL SURFACE PROTEIN"/>
    <property type="match status" value="1"/>
</dbReference>
<gene>
    <name evidence="3" type="ORF">H4687_004797</name>
</gene>
<evidence type="ECO:0000313" key="3">
    <source>
        <dbReference type="EMBL" id="MBE1598668.1"/>
    </source>
</evidence>
<dbReference type="SUPFAM" id="SSF50969">
    <property type="entry name" value="YVTN repeat-like/Quinoprotein amine dehydrogenase"/>
    <property type="match status" value="1"/>
</dbReference>
<keyword evidence="4" id="KW-1185">Reference proteome</keyword>
<dbReference type="InterPro" id="IPR011044">
    <property type="entry name" value="Quino_amine_DH_bsu"/>
</dbReference>
<protein>
    <submittedName>
        <fullName evidence="3">Outer membrane protein assembly factor BamB</fullName>
    </submittedName>
</protein>
<dbReference type="PANTHER" id="PTHR34512:SF30">
    <property type="entry name" value="OUTER MEMBRANE PROTEIN ASSEMBLY FACTOR BAMB"/>
    <property type="match status" value="1"/>
</dbReference>
<comment type="caution">
    <text evidence="3">The sequence shown here is derived from an EMBL/GenBank/DDBJ whole genome shotgun (WGS) entry which is preliminary data.</text>
</comment>
<sequence>MTTEQVEQKVRETLHAVDLDGVRAPGDLVEKVVRRRARRRFTQVAGTAAAVAAITVGAVLGFGGGGTGDQDRPARPAASPEGWQPWRIDARGAVDRGCMVDGAALYCAGYKYDAVKFDANTGERLWTLKAIGDGSGPVSVLSRPVAVRDGVLYAYRAHTAEKGPDGNYAPGTDLMAVNTDTGKVLWSVQLASDNRDDQAAVLIDGAVLANTPRDRTLTAVDPRTGKVKWRHSWGKGIWCDRVALSGVPYLLCSPETKKPGPTDVLRLDPVTGRTTKVTALSGRQQIVGTWGDRIVLTPMPARSSVVFETEEQKARTERLTVVDSSGRQTPLSYPVRGTTVTKALVGDRLISVSRTGQASSYSLTTGKTLWTAPVGIKVPDSEAPWPDLANPVVSPHRNVVYFFGPDGALSGLDADTGERIWRGHVDAGKHGAMPQALLHGDVLIARSGSRLVSLLPSLGD</sequence>
<dbReference type="OrthoDB" id="256225at2"/>
<name>A0A8I0PBI4_9ACTN</name>
<dbReference type="Proteomes" id="UP000629287">
    <property type="component" value="Unassembled WGS sequence"/>
</dbReference>
<dbReference type="InterPro" id="IPR002372">
    <property type="entry name" value="PQQ_rpt_dom"/>
</dbReference>
<evidence type="ECO:0000313" key="4">
    <source>
        <dbReference type="Proteomes" id="UP000629287"/>
    </source>
</evidence>
<feature type="transmembrane region" description="Helical" evidence="1">
    <location>
        <begin position="44"/>
        <end position="65"/>
    </location>
</feature>
<dbReference type="SMART" id="SM00564">
    <property type="entry name" value="PQQ"/>
    <property type="match status" value="3"/>
</dbReference>
<evidence type="ECO:0000256" key="1">
    <source>
        <dbReference type="SAM" id="Phobius"/>
    </source>
</evidence>